<dbReference type="AlphaFoldDB" id="A0A7J7GEC6"/>
<proteinExistence type="predicted"/>
<dbReference type="EMBL" id="JACBKZ010000011">
    <property type="protein sequence ID" value="KAF5939090.1"/>
    <property type="molecule type" value="Genomic_DNA"/>
</dbReference>
<organism evidence="1 2">
    <name type="scientific">Camellia sinensis</name>
    <name type="common">Tea plant</name>
    <name type="synonym">Thea sinensis</name>
    <dbReference type="NCBI Taxonomy" id="4442"/>
    <lineage>
        <taxon>Eukaryota</taxon>
        <taxon>Viridiplantae</taxon>
        <taxon>Streptophyta</taxon>
        <taxon>Embryophyta</taxon>
        <taxon>Tracheophyta</taxon>
        <taxon>Spermatophyta</taxon>
        <taxon>Magnoliopsida</taxon>
        <taxon>eudicotyledons</taxon>
        <taxon>Gunneridae</taxon>
        <taxon>Pentapetalae</taxon>
        <taxon>asterids</taxon>
        <taxon>Ericales</taxon>
        <taxon>Theaceae</taxon>
        <taxon>Camellia</taxon>
    </lineage>
</organism>
<reference evidence="2" key="1">
    <citation type="journal article" date="2020" name="Nat. Commun.">
        <title>Genome assembly of wild tea tree DASZ reveals pedigree and selection history of tea varieties.</title>
        <authorList>
            <person name="Zhang W."/>
            <person name="Zhang Y."/>
            <person name="Qiu H."/>
            <person name="Guo Y."/>
            <person name="Wan H."/>
            <person name="Zhang X."/>
            <person name="Scossa F."/>
            <person name="Alseekh S."/>
            <person name="Zhang Q."/>
            <person name="Wang P."/>
            <person name="Xu L."/>
            <person name="Schmidt M.H."/>
            <person name="Jia X."/>
            <person name="Li D."/>
            <person name="Zhu A."/>
            <person name="Guo F."/>
            <person name="Chen W."/>
            <person name="Ni D."/>
            <person name="Usadel B."/>
            <person name="Fernie A.R."/>
            <person name="Wen W."/>
        </authorList>
    </citation>
    <scope>NUCLEOTIDE SEQUENCE [LARGE SCALE GENOMIC DNA]</scope>
    <source>
        <strain evidence="2">cv. G240</strain>
    </source>
</reference>
<gene>
    <name evidence="1" type="ORF">HYC85_023349</name>
</gene>
<protein>
    <submittedName>
        <fullName evidence="1">Uncharacterized protein</fullName>
    </submittedName>
</protein>
<name>A0A7J7GEC6_CAMSI</name>
<accession>A0A7J7GEC6</accession>
<comment type="caution">
    <text evidence="1">The sequence shown here is derived from an EMBL/GenBank/DDBJ whole genome shotgun (WGS) entry which is preliminary data.</text>
</comment>
<evidence type="ECO:0000313" key="1">
    <source>
        <dbReference type="EMBL" id="KAF5939090.1"/>
    </source>
</evidence>
<sequence length="60" mass="6609">MSPSPVSSHLCRVDCQSRAQPKASLMQCSKTFYPSIEVKPLHLPIVCRVLPTSENVLLAN</sequence>
<dbReference type="Proteomes" id="UP000593564">
    <property type="component" value="Unassembled WGS sequence"/>
</dbReference>
<reference evidence="1 2" key="2">
    <citation type="submission" date="2020-07" db="EMBL/GenBank/DDBJ databases">
        <title>Genome assembly of wild tea tree DASZ reveals pedigree and selection history of tea varieties.</title>
        <authorList>
            <person name="Zhang W."/>
        </authorList>
    </citation>
    <scope>NUCLEOTIDE SEQUENCE [LARGE SCALE GENOMIC DNA]</scope>
    <source>
        <strain evidence="2">cv. G240</strain>
        <tissue evidence="1">Leaf</tissue>
    </source>
</reference>
<keyword evidence="2" id="KW-1185">Reference proteome</keyword>
<evidence type="ECO:0000313" key="2">
    <source>
        <dbReference type="Proteomes" id="UP000593564"/>
    </source>
</evidence>